<feature type="region of interest" description="Disordered" evidence="2">
    <location>
        <begin position="512"/>
        <end position="575"/>
    </location>
</feature>
<organism evidence="3 4">
    <name type="scientific">Ilex paraguariensis</name>
    <name type="common">yerba mate</name>
    <dbReference type="NCBI Taxonomy" id="185542"/>
    <lineage>
        <taxon>Eukaryota</taxon>
        <taxon>Viridiplantae</taxon>
        <taxon>Streptophyta</taxon>
        <taxon>Embryophyta</taxon>
        <taxon>Tracheophyta</taxon>
        <taxon>Spermatophyta</taxon>
        <taxon>Magnoliopsida</taxon>
        <taxon>eudicotyledons</taxon>
        <taxon>Gunneridae</taxon>
        <taxon>Pentapetalae</taxon>
        <taxon>asterids</taxon>
        <taxon>campanulids</taxon>
        <taxon>Aquifoliales</taxon>
        <taxon>Aquifoliaceae</taxon>
        <taxon>Ilex</taxon>
    </lineage>
</organism>
<evidence type="ECO:0000313" key="4">
    <source>
        <dbReference type="Proteomes" id="UP001642360"/>
    </source>
</evidence>
<dbReference type="AlphaFoldDB" id="A0ABC8RW72"/>
<reference evidence="3 4" key="1">
    <citation type="submission" date="2024-02" db="EMBL/GenBank/DDBJ databases">
        <authorList>
            <person name="Vignale AGUSTIN F."/>
            <person name="Sosa J E."/>
            <person name="Modenutti C."/>
        </authorList>
    </citation>
    <scope>NUCLEOTIDE SEQUENCE [LARGE SCALE GENOMIC DNA]</scope>
</reference>
<comment type="caution">
    <text evidence="3">The sequence shown here is derived from an EMBL/GenBank/DDBJ whole genome shotgun (WGS) entry which is preliminary data.</text>
</comment>
<feature type="compositionally biased region" description="Polar residues" evidence="2">
    <location>
        <begin position="537"/>
        <end position="546"/>
    </location>
</feature>
<feature type="coiled-coil region" evidence="1">
    <location>
        <begin position="229"/>
        <end position="373"/>
    </location>
</feature>
<evidence type="ECO:0000256" key="2">
    <source>
        <dbReference type="SAM" id="MobiDB-lite"/>
    </source>
</evidence>
<accession>A0ABC8RW72</accession>
<keyword evidence="1" id="KW-0175">Coiled coil</keyword>
<dbReference type="EMBL" id="CAUOFW020001626">
    <property type="protein sequence ID" value="CAK9146953.1"/>
    <property type="molecule type" value="Genomic_DNA"/>
</dbReference>
<feature type="region of interest" description="Disordered" evidence="2">
    <location>
        <begin position="15"/>
        <end position="74"/>
    </location>
</feature>
<protein>
    <submittedName>
        <fullName evidence="3">Uncharacterized protein</fullName>
    </submittedName>
</protein>
<feature type="compositionally biased region" description="Basic residues" evidence="2">
    <location>
        <begin position="31"/>
        <end position="43"/>
    </location>
</feature>
<keyword evidence="4" id="KW-1185">Reference proteome</keyword>
<dbReference type="PANTHER" id="PTHR31071">
    <property type="entry name" value="GB|AAF24581.1"/>
    <property type="match status" value="1"/>
</dbReference>
<gene>
    <name evidence="3" type="ORF">ILEXP_LOCUS14830</name>
</gene>
<feature type="compositionally biased region" description="Polar residues" evidence="2">
    <location>
        <begin position="154"/>
        <end position="174"/>
    </location>
</feature>
<proteinExistence type="predicted"/>
<name>A0ABC8RW72_9AQUA</name>
<feature type="region of interest" description="Disordered" evidence="2">
    <location>
        <begin position="149"/>
        <end position="176"/>
    </location>
</feature>
<sequence length="698" mass="78897">MKITGGKADLQAIVSAKALNPSPDSDLIKKYSSRKPPRRKTKSPRFSGSGARLNRDFGAPTGRRSRPETPLLRWKFDERRQRDVDAKEEKLSPEMCRKSGRKADIAVSARKLAAGLWRLQLPEVPNNGAGQGLGLSQCGVSHFGVPVHGHHSSKAQGSEVNDSIQSPHSITGPRNGSLCKLEPSYQFSNSGLEGATKWDPMCWKASNEAEQIYGHPKVLDQQASAVSVVSRLEVELEQARARIHDLENERRTSKKKLEQFLKKLSEERATWRSREHEKIRAIIDDTKADLNRERKNRQRMEMVNSKLVNELADTKLSVKRHMQDNEKERKARELLEEVCDELAREIGEDKAEVEALKRESMKLREEVEDERKMLQMAEVWREERVQMKLVDAKVTLEEKYSQMNRLVSELETFLSSRGATPDAEDMRKAELLRQVAASVNIQDIKEFTYEPPNPEDMFSVFEDVYFGEPNERHIEPCVTYSPASHASKIHTVSPEVNLFNKGTIQRHSNAYVDQNGDMEEDESGWETVSHAEEHDSSYSPNGSDPSVNKIHRDSNVSGSGTEWEEHAGEETPITEISEVCSIPTRQLRRVSSISQLRRSCPSNCENYKIITLEGNNGRLSNGAIVSPDRMSGKLGFSPQDLAGEWSSPDSGNPHITRGMKGCIEWPRGMQKSSLKAKLLEARMESQKIQLRQVLKQKI</sequence>
<dbReference type="InterPro" id="IPR043424">
    <property type="entry name" value="BLT-like"/>
</dbReference>
<dbReference type="PANTHER" id="PTHR31071:SF2">
    <property type="entry name" value="ACTIN CYTOSKELETON-REGULATORY COMPLEX PAN-LIKE PROTEIN"/>
    <property type="match status" value="1"/>
</dbReference>
<evidence type="ECO:0000313" key="3">
    <source>
        <dbReference type="EMBL" id="CAK9146953.1"/>
    </source>
</evidence>
<evidence type="ECO:0000256" key="1">
    <source>
        <dbReference type="SAM" id="Coils"/>
    </source>
</evidence>
<dbReference type="Proteomes" id="UP001642360">
    <property type="component" value="Unassembled WGS sequence"/>
</dbReference>